<protein>
    <submittedName>
        <fullName evidence="2">Uncharacterized protein</fullName>
    </submittedName>
</protein>
<feature type="compositionally biased region" description="Basic residues" evidence="1">
    <location>
        <begin position="66"/>
        <end position="82"/>
    </location>
</feature>
<evidence type="ECO:0000313" key="3">
    <source>
        <dbReference type="Proteomes" id="UP000298663"/>
    </source>
</evidence>
<proteinExistence type="predicted"/>
<dbReference type="EMBL" id="AZBU02000004">
    <property type="protein sequence ID" value="TKR80460.1"/>
    <property type="molecule type" value="Genomic_DNA"/>
</dbReference>
<feature type="compositionally biased region" description="Basic and acidic residues" evidence="1">
    <location>
        <begin position="104"/>
        <end position="131"/>
    </location>
</feature>
<organism evidence="2 3">
    <name type="scientific">Steinernema carpocapsae</name>
    <name type="common">Entomopathogenic nematode</name>
    <dbReference type="NCBI Taxonomy" id="34508"/>
    <lineage>
        <taxon>Eukaryota</taxon>
        <taxon>Metazoa</taxon>
        <taxon>Ecdysozoa</taxon>
        <taxon>Nematoda</taxon>
        <taxon>Chromadorea</taxon>
        <taxon>Rhabditida</taxon>
        <taxon>Tylenchina</taxon>
        <taxon>Panagrolaimomorpha</taxon>
        <taxon>Strongyloidoidea</taxon>
        <taxon>Steinernematidae</taxon>
        <taxon>Steinernema</taxon>
    </lineage>
</organism>
<gene>
    <name evidence="2" type="ORF">L596_014530</name>
</gene>
<reference evidence="2 3" key="1">
    <citation type="journal article" date="2015" name="Genome Biol.">
        <title>Comparative genomics of Steinernema reveals deeply conserved gene regulatory networks.</title>
        <authorList>
            <person name="Dillman A.R."/>
            <person name="Macchietto M."/>
            <person name="Porter C.F."/>
            <person name="Rogers A."/>
            <person name="Williams B."/>
            <person name="Antoshechkin I."/>
            <person name="Lee M.M."/>
            <person name="Goodwin Z."/>
            <person name="Lu X."/>
            <person name="Lewis E.E."/>
            <person name="Goodrich-Blair H."/>
            <person name="Stock S.P."/>
            <person name="Adams B.J."/>
            <person name="Sternberg P.W."/>
            <person name="Mortazavi A."/>
        </authorList>
    </citation>
    <scope>NUCLEOTIDE SEQUENCE [LARGE SCALE GENOMIC DNA]</scope>
    <source>
        <strain evidence="2 3">ALL</strain>
    </source>
</reference>
<sequence>MDAESAGPPTISAAAESKHWLGRERGLSLARSLVRFVSAVRRSSSPGLSTAGHNGGDSPRNYTISRRARDRRRNRPSATRRRSGSDQLPQETFYQTPDSYFGGDKLEKRNRERRCRWEPENGDIDPRRNRPEVPSINRRLRYQCSPEITWPSYQEHENASTS</sequence>
<name>A0A4U5ND02_STECR</name>
<evidence type="ECO:0000256" key="1">
    <source>
        <dbReference type="SAM" id="MobiDB-lite"/>
    </source>
</evidence>
<dbReference type="AlphaFoldDB" id="A0A4U5ND02"/>
<evidence type="ECO:0000313" key="2">
    <source>
        <dbReference type="EMBL" id="TKR80460.1"/>
    </source>
</evidence>
<comment type="caution">
    <text evidence="2">The sequence shown here is derived from an EMBL/GenBank/DDBJ whole genome shotgun (WGS) entry which is preliminary data.</text>
</comment>
<keyword evidence="3" id="KW-1185">Reference proteome</keyword>
<feature type="region of interest" description="Disordered" evidence="1">
    <location>
        <begin position="40"/>
        <end position="138"/>
    </location>
</feature>
<reference evidence="2 3" key="2">
    <citation type="journal article" date="2019" name="G3 (Bethesda)">
        <title>Hybrid Assembly of the Genome of the Entomopathogenic Nematode Steinernema carpocapsae Identifies the X-Chromosome.</title>
        <authorList>
            <person name="Serra L."/>
            <person name="Macchietto M."/>
            <person name="Macias-Munoz A."/>
            <person name="McGill C.J."/>
            <person name="Rodriguez I.M."/>
            <person name="Rodriguez B."/>
            <person name="Murad R."/>
            <person name="Mortazavi A."/>
        </authorList>
    </citation>
    <scope>NUCLEOTIDE SEQUENCE [LARGE SCALE GENOMIC DNA]</scope>
    <source>
        <strain evidence="2 3">ALL</strain>
    </source>
</reference>
<dbReference type="Proteomes" id="UP000298663">
    <property type="component" value="Unassembled WGS sequence"/>
</dbReference>
<feature type="compositionally biased region" description="Polar residues" evidence="1">
    <location>
        <begin position="85"/>
        <end position="98"/>
    </location>
</feature>
<accession>A0A4U5ND02</accession>